<proteinExistence type="predicted"/>
<evidence type="ECO:0000256" key="1">
    <source>
        <dbReference type="SAM" id="MobiDB-lite"/>
    </source>
</evidence>
<organism evidence="2 3">
    <name type="scientific">Protopolystoma xenopodis</name>
    <dbReference type="NCBI Taxonomy" id="117903"/>
    <lineage>
        <taxon>Eukaryota</taxon>
        <taxon>Metazoa</taxon>
        <taxon>Spiralia</taxon>
        <taxon>Lophotrochozoa</taxon>
        <taxon>Platyhelminthes</taxon>
        <taxon>Monogenea</taxon>
        <taxon>Polyopisthocotylea</taxon>
        <taxon>Polystomatidea</taxon>
        <taxon>Polystomatidae</taxon>
        <taxon>Protopolystoma</taxon>
    </lineage>
</organism>
<evidence type="ECO:0000313" key="2">
    <source>
        <dbReference type="EMBL" id="VEL25787.1"/>
    </source>
</evidence>
<feature type="compositionally biased region" description="Low complexity" evidence="1">
    <location>
        <begin position="294"/>
        <end position="307"/>
    </location>
</feature>
<dbReference type="AlphaFoldDB" id="A0A3S5ACP6"/>
<name>A0A3S5ACP6_9PLAT</name>
<accession>A0A3S5ACP6</accession>
<evidence type="ECO:0000313" key="3">
    <source>
        <dbReference type="Proteomes" id="UP000784294"/>
    </source>
</evidence>
<dbReference type="Proteomes" id="UP000784294">
    <property type="component" value="Unassembled WGS sequence"/>
</dbReference>
<sequence length="307" mass="31190">MLSPSGPAGLLNGCPPVSLTLASLNMDPGNGLGSLIPGHHHPQHHPQHQHQHQHQHHPHLALAPLALSACPFGEMSLSSLQVPGSNPHAGPHGLAQLGLSASQHACLSASSVSGPPAAGTIVAMPPFLPATSALPPGLEPYVCGFAPIPASSAPGLTECYTGESGSSTAFMISELAFSSSPYFSTSTAVATSTMPTSSPMVGLFMPSSAPAGLSASPLDLSLDRPASKPAFVRETRPPGLVSGLRAIDGLQLVEPVYQSDADGSKFGEISPVESSTQSILASQRTTSTPATGISQTSPSRSTTPSKR</sequence>
<feature type="region of interest" description="Disordered" evidence="1">
    <location>
        <begin position="262"/>
        <end position="307"/>
    </location>
</feature>
<keyword evidence="3" id="KW-1185">Reference proteome</keyword>
<feature type="region of interest" description="Disordered" evidence="1">
    <location>
        <begin position="30"/>
        <end position="57"/>
    </location>
</feature>
<comment type="caution">
    <text evidence="2">The sequence shown here is derived from an EMBL/GenBank/DDBJ whole genome shotgun (WGS) entry which is preliminary data.</text>
</comment>
<reference evidence="2" key="1">
    <citation type="submission" date="2018-11" db="EMBL/GenBank/DDBJ databases">
        <authorList>
            <consortium name="Pathogen Informatics"/>
        </authorList>
    </citation>
    <scope>NUCLEOTIDE SEQUENCE</scope>
</reference>
<gene>
    <name evidence="2" type="ORF">PXEA_LOCUS19227</name>
</gene>
<feature type="compositionally biased region" description="Basic residues" evidence="1">
    <location>
        <begin position="38"/>
        <end position="57"/>
    </location>
</feature>
<dbReference type="EMBL" id="CAAALY010076208">
    <property type="protein sequence ID" value="VEL25787.1"/>
    <property type="molecule type" value="Genomic_DNA"/>
</dbReference>
<protein>
    <submittedName>
        <fullName evidence="2">Uncharacterized protein</fullName>
    </submittedName>
</protein>
<feature type="compositionally biased region" description="Polar residues" evidence="1">
    <location>
        <begin position="272"/>
        <end position="293"/>
    </location>
</feature>